<accession>A0A5M9K4D3</accession>
<feature type="transmembrane region" description="Helical" evidence="5">
    <location>
        <begin position="44"/>
        <end position="62"/>
    </location>
</feature>
<dbReference type="AlphaFoldDB" id="A0A5M9K4D3"/>
<evidence type="ECO:0000256" key="4">
    <source>
        <dbReference type="ARBA" id="ARBA00023239"/>
    </source>
</evidence>
<dbReference type="SUPFAM" id="SSF51316">
    <property type="entry name" value="Mss4-like"/>
    <property type="match status" value="1"/>
</dbReference>
<feature type="domain" description="CENP-V/GFA" evidence="6">
    <location>
        <begin position="99"/>
        <end position="201"/>
    </location>
</feature>
<gene>
    <name evidence="7" type="ORF">EYC84_004123</name>
</gene>
<dbReference type="PANTHER" id="PTHR33337:SF3">
    <property type="entry name" value="CENP-V_GFA DOMAIN-CONTAINING PROTEIN"/>
    <property type="match status" value="1"/>
</dbReference>
<dbReference type="InterPro" id="IPR006913">
    <property type="entry name" value="CENP-V/GFA"/>
</dbReference>
<evidence type="ECO:0000256" key="1">
    <source>
        <dbReference type="ARBA" id="ARBA00005495"/>
    </source>
</evidence>
<dbReference type="EMBL" id="VICG01000002">
    <property type="protein sequence ID" value="KAA8574882.1"/>
    <property type="molecule type" value="Genomic_DNA"/>
</dbReference>
<keyword evidence="5" id="KW-0812">Transmembrane</keyword>
<dbReference type="Pfam" id="PF04828">
    <property type="entry name" value="GFA"/>
    <property type="match status" value="1"/>
</dbReference>
<evidence type="ECO:0000256" key="2">
    <source>
        <dbReference type="ARBA" id="ARBA00022723"/>
    </source>
</evidence>
<evidence type="ECO:0000256" key="3">
    <source>
        <dbReference type="ARBA" id="ARBA00022833"/>
    </source>
</evidence>
<feature type="transmembrane region" description="Helical" evidence="5">
    <location>
        <begin position="6"/>
        <end position="24"/>
    </location>
</feature>
<evidence type="ECO:0000313" key="8">
    <source>
        <dbReference type="Proteomes" id="UP000322873"/>
    </source>
</evidence>
<protein>
    <recommendedName>
        <fullName evidence="6">CENP-V/GFA domain-containing protein</fullName>
    </recommendedName>
</protein>
<keyword evidence="2" id="KW-0479">Metal-binding</keyword>
<proteinExistence type="inferred from homology"/>
<keyword evidence="4" id="KW-0456">Lyase</keyword>
<dbReference type="GO" id="GO:0046872">
    <property type="term" value="F:metal ion binding"/>
    <property type="evidence" value="ECO:0007669"/>
    <property type="project" value="UniProtKB-KW"/>
</dbReference>
<keyword evidence="5" id="KW-1133">Transmembrane helix</keyword>
<sequence>MDGFIWTWRFIMAMIFGCSNLMVFHSRNTLFLSLCHFHRNRARIFLNGAIPSILTYLSITPLPHLSSHRPSNHNLRIWGLSSPRASRQASKQASKQETMNVSCQCQNVVFKTPLPKPLAIYICHCSECQRQSSSAFGASAIFPRFPLPCPEFLAVYTRPTASGHTVNCYFCRVCGTRVIHSTPGKSVVSVKGGCIEGLDWAKAKHIWVKRAMVPIPEGAELSEEDPEHAPYICRTTDLRKNGSETMEAEAA</sequence>
<evidence type="ECO:0000256" key="5">
    <source>
        <dbReference type="SAM" id="Phobius"/>
    </source>
</evidence>
<dbReference type="PANTHER" id="PTHR33337">
    <property type="entry name" value="GFA DOMAIN-CONTAINING PROTEIN"/>
    <property type="match status" value="1"/>
</dbReference>
<dbReference type="Gene3D" id="3.90.1590.10">
    <property type="entry name" value="glutathione-dependent formaldehyde- activating enzyme (gfa)"/>
    <property type="match status" value="1"/>
</dbReference>
<evidence type="ECO:0000259" key="6">
    <source>
        <dbReference type="PROSITE" id="PS51891"/>
    </source>
</evidence>
<comment type="similarity">
    <text evidence="1">Belongs to the Gfa family.</text>
</comment>
<reference evidence="7 8" key="1">
    <citation type="submission" date="2019-06" db="EMBL/GenBank/DDBJ databases">
        <title>Genome Sequence of the Brown Rot Fungal Pathogen Monilinia fructicola.</title>
        <authorList>
            <person name="De Miccolis Angelini R.M."/>
            <person name="Landi L."/>
            <person name="Abate D."/>
            <person name="Pollastro S."/>
            <person name="Romanazzi G."/>
            <person name="Faretra F."/>
        </authorList>
    </citation>
    <scope>NUCLEOTIDE SEQUENCE [LARGE SCALE GENOMIC DNA]</scope>
    <source>
        <strain evidence="7 8">Mfrc123</strain>
    </source>
</reference>
<dbReference type="PROSITE" id="PS51891">
    <property type="entry name" value="CENP_V_GFA"/>
    <property type="match status" value="1"/>
</dbReference>
<dbReference type="VEuPathDB" id="FungiDB:MFRU_002g04420"/>
<name>A0A5M9K4D3_MONFR</name>
<evidence type="ECO:0000313" key="7">
    <source>
        <dbReference type="EMBL" id="KAA8574882.1"/>
    </source>
</evidence>
<keyword evidence="8" id="KW-1185">Reference proteome</keyword>
<dbReference type="GO" id="GO:0016846">
    <property type="term" value="F:carbon-sulfur lyase activity"/>
    <property type="evidence" value="ECO:0007669"/>
    <property type="project" value="InterPro"/>
</dbReference>
<dbReference type="InterPro" id="IPR011057">
    <property type="entry name" value="Mss4-like_sf"/>
</dbReference>
<keyword evidence="5" id="KW-0472">Membrane</keyword>
<comment type="caution">
    <text evidence="7">The sequence shown here is derived from an EMBL/GenBank/DDBJ whole genome shotgun (WGS) entry which is preliminary data.</text>
</comment>
<dbReference type="Proteomes" id="UP000322873">
    <property type="component" value="Unassembled WGS sequence"/>
</dbReference>
<keyword evidence="3" id="KW-0862">Zinc</keyword>
<organism evidence="7 8">
    <name type="scientific">Monilinia fructicola</name>
    <name type="common">Brown rot fungus</name>
    <name type="synonym">Ciboria fructicola</name>
    <dbReference type="NCBI Taxonomy" id="38448"/>
    <lineage>
        <taxon>Eukaryota</taxon>
        <taxon>Fungi</taxon>
        <taxon>Dikarya</taxon>
        <taxon>Ascomycota</taxon>
        <taxon>Pezizomycotina</taxon>
        <taxon>Leotiomycetes</taxon>
        <taxon>Helotiales</taxon>
        <taxon>Sclerotiniaceae</taxon>
        <taxon>Monilinia</taxon>
    </lineage>
</organism>